<feature type="compositionally biased region" description="Basic residues" evidence="1">
    <location>
        <begin position="1"/>
        <end position="11"/>
    </location>
</feature>
<sequence length="87" mass="9579">MKHVQRFKARILARTELPPPEPTLESPCPRPDEPSSSITEPTRSSTTIYGLSILVDSKPDEAGLMDFLVDIAAIHGLNGNAISTWRH</sequence>
<dbReference type="AlphaFoldDB" id="A0A2L2SWR8"/>
<evidence type="ECO:0000256" key="1">
    <source>
        <dbReference type="SAM" id="MobiDB-lite"/>
    </source>
</evidence>
<dbReference type="Proteomes" id="UP000245910">
    <property type="component" value="Chromosome IIII"/>
</dbReference>
<dbReference type="STRING" id="56646.A0A2L2SWR8"/>
<feature type="compositionally biased region" description="Polar residues" evidence="1">
    <location>
        <begin position="34"/>
        <end position="44"/>
    </location>
</feature>
<accession>A0A2L2SWR8</accession>
<feature type="region of interest" description="Disordered" evidence="1">
    <location>
        <begin position="1"/>
        <end position="44"/>
    </location>
</feature>
<proteinExistence type="predicted"/>
<dbReference type="EMBL" id="LN649232">
    <property type="protein sequence ID" value="CEI40385.1"/>
    <property type="molecule type" value="Genomic_DNA"/>
</dbReference>
<reference evidence="3" key="1">
    <citation type="submission" date="2014-10" db="EMBL/GenBank/DDBJ databases">
        <authorList>
            <person name="King R."/>
        </authorList>
    </citation>
    <scope>NUCLEOTIDE SEQUENCE [LARGE SCALE GENOMIC DNA]</scope>
    <source>
        <strain evidence="3">A3/5</strain>
    </source>
</reference>
<protein>
    <submittedName>
        <fullName evidence="2">Uncharacterized protein</fullName>
    </submittedName>
</protein>
<evidence type="ECO:0000313" key="2">
    <source>
        <dbReference type="EMBL" id="CEI40385.1"/>
    </source>
</evidence>
<keyword evidence="3" id="KW-1185">Reference proteome</keyword>
<evidence type="ECO:0000313" key="3">
    <source>
        <dbReference type="Proteomes" id="UP000245910"/>
    </source>
</evidence>
<name>A0A2L2SWR8_9HYPO</name>
<organism evidence="2 3">
    <name type="scientific">Fusarium venenatum</name>
    <dbReference type="NCBI Taxonomy" id="56646"/>
    <lineage>
        <taxon>Eukaryota</taxon>
        <taxon>Fungi</taxon>
        <taxon>Dikarya</taxon>
        <taxon>Ascomycota</taxon>
        <taxon>Pezizomycotina</taxon>
        <taxon>Sordariomycetes</taxon>
        <taxon>Hypocreomycetidae</taxon>
        <taxon>Hypocreales</taxon>
        <taxon>Nectriaceae</taxon>
        <taxon>Fusarium</taxon>
    </lineage>
</organism>